<evidence type="ECO:0000313" key="5">
    <source>
        <dbReference type="EMBL" id="SHG84186.1"/>
    </source>
</evidence>
<feature type="domain" description="Blue (type 1) copper" evidence="4">
    <location>
        <begin position="78"/>
        <end position="157"/>
    </location>
</feature>
<evidence type="ECO:0000256" key="1">
    <source>
        <dbReference type="ARBA" id="ARBA00022723"/>
    </source>
</evidence>
<dbReference type="SUPFAM" id="SSF49503">
    <property type="entry name" value="Cupredoxins"/>
    <property type="match status" value="1"/>
</dbReference>
<keyword evidence="6" id="KW-1185">Reference proteome</keyword>
<gene>
    <name evidence="5" type="ORF">SAMN05443636_1250</name>
</gene>
<dbReference type="GO" id="GO:0005507">
    <property type="term" value="F:copper ion binding"/>
    <property type="evidence" value="ECO:0007669"/>
    <property type="project" value="InterPro"/>
</dbReference>
<dbReference type="AlphaFoldDB" id="A0A1M5N3M9"/>
<dbReference type="PANTHER" id="PTHR36507">
    <property type="entry name" value="BLL1555 PROTEIN"/>
    <property type="match status" value="1"/>
</dbReference>
<dbReference type="InterPro" id="IPR008972">
    <property type="entry name" value="Cupredoxin"/>
</dbReference>
<keyword evidence="1" id="KW-0479">Metal-binding</keyword>
<dbReference type="PANTHER" id="PTHR36507:SF1">
    <property type="entry name" value="BLL1555 PROTEIN"/>
    <property type="match status" value="1"/>
</dbReference>
<dbReference type="Proteomes" id="UP000184357">
    <property type="component" value="Unassembled WGS sequence"/>
</dbReference>
<name>A0A1M5N3M9_9EURY</name>
<dbReference type="RefSeq" id="WP_073307552.1">
    <property type="nucleotide sequence ID" value="NZ_FQWV01000002.1"/>
</dbReference>
<feature type="compositionally biased region" description="Low complexity" evidence="3">
    <location>
        <begin position="35"/>
        <end position="62"/>
    </location>
</feature>
<dbReference type="PROSITE" id="PS51257">
    <property type="entry name" value="PROKAR_LIPOPROTEIN"/>
    <property type="match status" value="1"/>
</dbReference>
<proteinExistence type="predicted"/>
<dbReference type="InterPro" id="IPR000923">
    <property type="entry name" value="BlueCu_1"/>
</dbReference>
<dbReference type="Pfam" id="PF00127">
    <property type="entry name" value="Copper-bind"/>
    <property type="match status" value="1"/>
</dbReference>
<accession>A0A1M5N3M9</accession>
<dbReference type="InterPro" id="IPR052721">
    <property type="entry name" value="ET_Amicyanin"/>
</dbReference>
<dbReference type="OrthoDB" id="11836at2157"/>
<protein>
    <submittedName>
        <fullName evidence="5">Plastocyanin</fullName>
    </submittedName>
</protein>
<keyword evidence="2" id="KW-0186">Copper</keyword>
<sequence length="169" mass="17694">MDRRRFLDRAAVGFVLGVAGCAGDGDGADDGSPSTADPTATATTDPTATATTDPTTTTRVPTVVGEPTTATVELRGSAFTPLRLSVDPPVTVEWVNRDPYAHNVKSAAFHETAAEWDYFSGNYGEGESASHTFRRPGVYEYFCTIHGTGAMCGAVLVGDVSLDASLPCE</sequence>
<organism evidence="5 6">
    <name type="scientific">Halobaculum gomorrense</name>
    <dbReference type="NCBI Taxonomy" id="43928"/>
    <lineage>
        <taxon>Archaea</taxon>
        <taxon>Methanobacteriati</taxon>
        <taxon>Methanobacteriota</taxon>
        <taxon>Stenosarchaea group</taxon>
        <taxon>Halobacteria</taxon>
        <taxon>Halobacteriales</taxon>
        <taxon>Haloferacaceae</taxon>
        <taxon>Halobaculum</taxon>
    </lineage>
</organism>
<dbReference type="EMBL" id="FQWV01000002">
    <property type="protein sequence ID" value="SHG84186.1"/>
    <property type="molecule type" value="Genomic_DNA"/>
</dbReference>
<evidence type="ECO:0000256" key="2">
    <source>
        <dbReference type="ARBA" id="ARBA00023008"/>
    </source>
</evidence>
<dbReference type="GO" id="GO:0009055">
    <property type="term" value="F:electron transfer activity"/>
    <property type="evidence" value="ECO:0007669"/>
    <property type="project" value="InterPro"/>
</dbReference>
<dbReference type="STRING" id="43928.SAMN05443636_1250"/>
<evidence type="ECO:0000259" key="4">
    <source>
        <dbReference type="Pfam" id="PF00127"/>
    </source>
</evidence>
<evidence type="ECO:0000313" key="6">
    <source>
        <dbReference type="Proteomes" id="UP000184357"/>
    </source>
</evidence>
<dbReference type="Gene3D" id="2.60.40.420">
    <property type="entry name" value="Cupredoxins - blue copper proteins"/>
    <property type="match status" value="1"/>
</dbReference>
<feature type="region of interest" description="Disordered" evidence="3">
    <location>
        <begin position="22"/>
        <end position="62"/>
    </location>
</feature>
<reference evidence="5 6" key="1">
    <citation type="submission" date="2016-11" db="EMBL/GenBank/DDBJ databases">
        <authorList>
            <person name="Jaros S."/>
            <person name="Januszkiewicz K."/>
            <person name="Wedrychowicz H."/>
        </authorList>
    </citation>
    <scope>NUCLEOTIDE SEQUENCE [LARGE SCALE GENOMIC DNA]</scope>
    <source>
        <strain evidence="5 6">DSM 9297</strain>
    </source>
</reference>
<evidence type="ECO:0000256" key="3">
    <source>
        <dbReference type="SAM" id="MobiDB-lite"/>
    </source>
</evidence>